<sequence>MGPVAPLPSSLRRLRAGRGQLLTFDHLGLSDGTLRRCDFVDLGVWDSALMRGRRKCGRRSKAWSAYSRPLELECYHC</sequence>
<dbReference type="AlphaFoldDB" id="A0A4C1ZCA5"/>
<proteinExistence type="predicted"/>
<keyword evidence="2" id="KW-1185">Reference proteome</keyword>
<organism evidence="1 2">
    <name type="scientific">Eumeta variegata</name>
    <name type="common">Bagworm moth</name>
    <name type="synonym">Eumeta japonica</name>
    <dbReference type="NCBI Taxonomy" id="151549"/>
    <lineage>
        <taxon>Eukaryota</taxon>
        <taxon>Metazoa</taxon>
        <taxon>Ecdysozoa</taxon>
        <taxon>Arthropoda</taxon>
        <taxon>Hexapoda</taxon>
        <taxon>Insecta</taxon>
        <taxon>Pterygota</taxon>
        <taxon>Neoptera</taxon>
        <taxon>Endopterygota</taxon>
        <taxon>Lepidoptera</taxon>
        <taxon>Glossata</taxon>
        <taxon>Ditrysia</taxon>
        <taxon>Tineoidea</taxon>
        <taxon>Psychidae</taxon>
        <taxon>Oiketicinae</taxon>
        <taxon>Eumeta</taxon>
    </lineage>
</organism>
<reference evidence="1 2" key="1">
    <citation type="journal article" date="2019" name="Commun. Biol.">
        <title>The bagworm genome reveals a unique fibroin gene that provides high tensile strength.</title>
        <authorList>
            <person name="Kono N."/>
            <person name="Nakamura H."/>
            <person name="Ohtoshi R."/>
            <person name="Tomita M."/>
            <person name="Numata K."/>
            <person name="Arakawa K."/>
        </authorList>
    </citation>
    <scope>NUCLEOTIDE SEQUENCE [LARGE SCALE GENOMIC DNA]</scope>
</reference>
<accession>A0A4C1ZCA5</accession>
<comment type="caution">
    <text evidence="1">The sequence shown here is derived from an EMBL/GenBank/DDBJ whole genome shotgun (WGS) entry which is preliminary data.</text>
</comment>
<gene>
    <name evidence="1" type="ORF">EVAR_60201_1</name>
</gene>
<evidence type="ECO:0000313" key="1">
    <source>
        <dbReference type="EMBL" id="GBP84257.1"/>
    </source>
</evidence>
<protein>
    <submittedName>
        <fullName evidence="1">Uncharacterized protein</fullName>
    </submittedName>
</protein>
<name>A0A4C1ZCA5_EUMVA</name>
<dbReference type="EMBL" id="BGZK01001668">
    <property type="protein sequence ID" value="GBP84257.1"/>
    <property type="molecule type" value="Genomic_DNA"/>
</dbReference>
<dbReference type="Proteomes" id="UP000299102">
    <property type="component" value="Unassembled WGS sequence"/>
</dbReference>
<evidence type="ECO:0000313" key="2">
    <source>
        <dbReference type="Proteomes" id="UP000299102"/>
    </source>
</evidence>